<dbReference type="EMBL" id="JAZHXJ010000348">
    <property type="protein sequence ID" value="KAL1864070.1"/>
    <property type="molecule type" value="Genomic_DNA"/>
</dbReference>
<dbReference type="Pfam" id="PF00498">
    <property type="entry name" value="FHA"/>
    <property type="match status" value="1"/>
</dbReference>
<keyword evidence="3" id="KW-0808">Transferase</keyword>
<feature type="compositionally biased region" description="Gly residues" evidence="8">
    <location>
        <begin position="1229"/>
        <end position="1238"/>
    </location>
</feature>
<keyword evidence="2" id="KW-0723">Serine/threonine-protein kinase</keyword>
<evidence type="ECO:0000256" key="3">
    <source>
        <dbReference type="ARBA" id="ARBA00022679"/>
    </source>
</evidence>
<evidence type="ECO:0000313" key="12">
    <source>
        <dbReference type="Proteomes" id="UP001586593"/>
    </source>
</evidence>
<evidence type="ECO:0000256" key="5">
    <source>
        <dbReference type="ARBA" id="ARBA00022777"/>
    </source>
</evidence>
<feature type="region of interest" description="Disordered" evidence="8">
    <location>
        <begin position="694"/>
        <end position="744"/>
    </location>
</feature>
<evidence type="ECO:0000259" key="10">
    <source>
        <dbReference type="PROSITE" id="PS50011"/>
    </source>
</evidence>
<feature type="compositionally biased region" description="Polar residues" evidence="8">
    <location>
        <begin position="694"/>
        <end position="708"/>
    </location>
</feature>
<sequence>MDSDSDAEPTQQATQNVLDPRRLGKQKSGFTDEELADIICLLIPCSEYARREVARIAQTSSQHMVTRDDADIVDLDFGSEDEASRFGVVPQMDGEHVIALRLSARVKDPLLGFTFGRNASRCDITFQHDPYKRLSNIHFRIYLNHYGILMLEDQSTNGTIVDKTLLKFKSRRQSPGKKADTKRVLTSGSIIQILMHTDSNDLRFLVRIPRREGQYEQAYINNQKNYLRRLRELAKDANTTIGPGPEGHVDLFPNQADNRGGTTAENTSDHGGELLRKAWSGSDKYHRVAEIGKGAFATVYQVTDKYNGIPYAAKELDKRKFMKNGVLDQKVENEMNIMQRIQHPNIVRYIEHLDVDSRLLIIIMEYVNGGDLGRLIGDRGCLSEEATKTMAAQLLDALAYLHSKNITHRDVKPDNILISSQQPFVVKLTDFGLSKMVDNQQTFLRTFCGTLLYCAPEVYSEFAEYDEHGRRNPRNRHRKQPQGQRYDHAVDIWSLGGVLFYALTGSPPFPVRAGTSYSELLHRIMTTPLDITPLQAAGISLEGIDFVQRMLERWPQRRAPAKALWQHPWLDSIRKPSDFSQSYDEICDEDLENRASQLSIGDENQPIVPLNGAKTMDFDDFSFDGPLSDYEMDKENQTFGPGQQPLRLFGEVNASAIGSSGVIPEDRLNLPVSDASICTTELLEVSEIRDSFESQASSTLRQPSQKGQKQPPEGALLSSIPFPSESNLMGQPREATFDGASQSLGGAESIMGNLNMRSMAGSNLLSVSQDGESFTSSKRKTFYNSSDDSQESSPLVDKPSIKRIKSDVLLDRGEEIPDDEWETELLAYVPPVARARSARQVDRPVEKSVYWNPQDRKTWHLRYPEMTKFQLDAFEAAATARGEEFGPGKTPLWELAMKYFPPAHYEEVVSRVSLDVEKISGNSKALKREDHNLDDMPPTAHPQYDDDSDLPSTLKTQMHRVVPVEAKPPGKRIVASLLSSTSSLIQGLSIFITESMLSWGRAAENTCVYEQSKEVRVPKYAFRILLWKEGYDPSRDFRPWNQKENATGESFHFYISTKATQGVYVNGVLLPSHDCKNPTSPSKYWMRLHDGDEIVVWRNRPDTSHSKTELIFRCAWGGSSLPRAPASASYPQGVPTLALESVARSLDEVCVKTEKKMKNKSEYDFKMEESHNDHDERMQATERERERSRIFELRRQAACRLLAASRGSRRTSPASAPAATSGVPTAPMLGGGGGGGNVFGSSRMSTAPAVAKSAQTVPSIKRP</sequence>
<dbReference type="Gene3D" id="1.10.510.10">
    <property type="entry name" value="Transferase(Phosphotransferase) domain 1"/>
    <property type="match status" value="1"/>
</dbReference>
<dbReference type="PANTHER" id="PTHR24350">
    <property type="entry name" value="SERINE/THREONINE-PROTEIN KINASE IAL-RELATED"/>
    <property type="match status" value="1"/>
</dbReference>
<feature type="region of interest" description="Disordered" evidence="8">
    <location>
        <begin position="1204"/>
        <end position="1263"/>
    </location>
</feature>
<comment type="similarity">
    <text evidence="1">Belongs to the protein kinase superfamily. CAMK Ser/Thr protein kinase family. CHEK2 subfamily.</text>
</comment>
<feature type="region of interest" description="Disordered" evidence="8">
    <location>
        <begin position="1"/>
        <end position="25"/>
    </location>
</feature>
<reference evidence="11 12" key="1">
    <citation type="journal article" date="2024" name="Commun. Biol.">
        <title>Comparative genomic analysis of thermophilic fungi reveals convergent evolutionary adaptations and gene losses.</title>
        <authorList>
            <person name="Steindorff A.S."/>
            <person name="Aguilar-Pontes M.V."/>
            <person name="Robinson A.J."/>
            <person name="Andreopoulos B."/>
            <person name="LaButti K."/>
            <person name="Kuo A."/>
            <person name="Mondo S."/>
            <person name="Riley R."/>
            <person name="Otillar R."/>
            <person name="Haridas S."/>
            <person name="Lipzen A."/>
            <person name="Grimwood J."/>
            <person name="Schmutz J."/>
            <person name="Clum A."/>
            <person name="Reid I.D."/>
            <person name="Moisan M.C."/>
            <person name="Butler G."/>
            <person name="Nguyen T.T.M."/>
            <person name="Dewar K."/>
            <person name="Conant G."/>
            <person name="Drula E."/>
            <person name="Henrissat B."/>
            <person name="Hansel C."/>
            <person name="Singer S."/>
            <person name="Hutchinson M.I."/>
            <person name="de Vries R.P."/>
            <person name="Natvig D.O."/>
            <person name="Powell A.J."/>
            <person name="Tsang A."/>
            <person name="Grigoriev I.V."/>
        </authorList>
    </citation>
    <scope>NUCLEOTIDE SEQUENCE [LARGE SCALE GENOMIC DNA]</scope>
    <source>
        <strain evidence="11 12">ATCC 24622</strain>
    </source>
</reference>
<dbReference type="InterPro" id="IPR030616">
    <property type="entry name" value="Aur-like"/>
</dbReference>
<dbReference type="SUPFAM" id="SSF49879">
    <property type="entry name" value="SMAD/FHA domain"/>
    <property type="match status" value="1"/>
</dbReference>
<keyword evidence="12" id="KW-1185">Reference proteome</keyword>
<feature type="domain" description="Protein kinase" evidence="10">
    <location>
        <begin position="285"/>
        <end position="570"/>
    </location>
</feature>
<feature type="region of interest" description="Disordered" evidence="8">
    <location>
        <begin position="926"/>
        <end position="947"/>
    </location>
</feature>
<keyword evidence="5" id="KW-0418">Kinase</keyword>
<dbReference type="SMART" id="SM00240">
    <property type="entry name" value="FHA"/>
    <property type="match status" value="1"/>
</dbReference>
<dbReference type="InterPro" id="IPR017441">
    <property type="entry name" value="Protein_kinase_ATP_BS"/>
</dbReference>
<dbReference type="PROSITE" id="PS50006">
    <property type="entry name" value="FHA_DOMAIN"/>
    <property type="match status" value="1"/>
</dbReference>
<evidence type="ECO:0000256" key="2">
    <source>
        <dbReference type="ARBA" id="ARBA00022527"/>
    </source>
</evidence>
<dbReference type="InterPro" id="IPR000719">
    <property type="entry name" value="Prot_kinase_dom"/>
</dbReference>
<evidence type="ECO:0000256" key="8">
    <source>
        <dbReference type="SAM" id="MobiDB-lite"/>
    </source>
</evidence>
<dbReference type="Proteomes" id="UP001586593">
    <property type="component" value="Unassembled WGS sequence"/>
</dbReference>
<dbReference type="PROSITE" id="PS00108">
    <property type="entry name" value="PROTEIN_KINASE_ST"/>
    <property type="match status" value="1"/>
</dbReference>
<evidence type="ECO:0000256" key="1">
    <source>
        <dbReference type="ARBA" id="ARBA00005575"/>
    </source>
</evidence>
<dbReference type="SMART" id="SM00220">
    <property type="entry name" value="S_TKc"/>
    <property type="match status" value="1"/>
</dbReference>
<feature type="compositionally biased region" description="Polar residues" evidence="8">
    <location>
        <begin position="776"/>
        <end position="793"/>
    </location>
</feature>
<dbReference type="PROSITE" id="PS50011">
    <property type="entry name" value="PROTEIN_KINASE_DOM"/>
    <property type="match status" value="1"/>
</dbReference>
<gene>
    <name evidence="11" type="ORF">VTK73DRAFT_6178</name>
</gene>
<dbReference type="InterPro" id="IPR011009">
    <property type="entry name" value="Kinase-like_dom_sf"/>
</dbReference>
<dbReference type="InterPro" id="IPR008984">
    <property type="entry name" value="SMAD_FHA_dom_sf"/>
</dbReference>
<dbReference type="PROSITE" id="PS00107">
    <property type="entry name" value="PROTEIN_KINASE_ATP"/>
    <property type="match status" value="1"/>
</dbReference>
<evidence type="ECO:0000256" key="6">
    <source>
        <dbReference type="ARBA" id="ARBA00022840"/>
    </source>
</evidence>
<feature type="compositionally biased region" description="Polar residues" evidence="8">
    <location>
        <begin position="8"/>
        <end position="17"/>
    </location>
</feature>
<evidence type="ECO:0000313" key="11">
    <source>
        <dbReference type="EMBL" id="KAL1864070.1"/>
    </source>
</evidence>
<evidence type="ECO:0000256" key="7">
    <source>
        <dbReference type="PROSITE-ProRule" id="PRU10141"/>
    </source>
</evidence>
<dbReference type="Gene3D" id="2.60.200.20">
    <property type="match status" value="1"/>
</dbReference>
<feature type="region of interest" description="Disordered" evidence="8">
    <location>
        <begin position="776"/>
        <end position="798"/>
    </location>
</feature>
<feature type="binding site" evidence="7">
    <location>
        <position position="314"/>
    </location>
    <ligand>
        <name>ATP</name>
        <dbReference type="ChEBI" id="CHEBI:30616"/>
    </ligand>
</feature>
<accession>A0ABR3WKA2</accession>
<keyword evidence="6 7" id="KW-0067">ATP-binding</keyword>
<dbReference type="Pfam" id="PF00069">
    <property type="entry name" value="Pkinase"/>
    <property type="match status" value="1"/>
</dbReference>
<evidence type="ECO:0000259" key="9">
    <source>
        <dbReference type="PROSITE" id="PS50006"/>
    </source>
</evidence>
<comment type="caution">
    <text evidence="11">The sequence shown here is derived from an EMBL/GenBank/DDBJ whole genome shotgun (WGS) entry which is preliminary data.</text>
</comment>
<protein>
    <submittedName>
        <fullName evidence="11">Uncharacterized protein</fullName>
    </submittedName>
</protein>
<dbReference type="InterPro" id="IPR008271">
    <property type="entry name" value="Ser/Thr_kinase_AS"/>
</dbReference>
<feature type="compositionally biased region" description="Polar residues" evidence="8">
    <location>
        <begin position="1253"/>
        <end position="1263"/>
    </location>
</feature>
<dbReference type="SUPFAM" id="SSF56112">
    <property type="entry name" value="Protein kinase-like (PK-like)"/>
    <property type="match status" value="1"/>
</dbReference>
<dbReference type="InterPro" id="IPR000253">
    <property type="entry name" value="FHA_dom"/>
</dbReference>
<proteinExistence type="inferred from homology"/>
<feature type="domain" description="FHA" evidence="9">
    <location>
        <begin position="113"/>
        <end position="166"/>
    </location>
</feature>
<evidence type="ECO:0000256" key="4">
    <source>
        <dbReference type="ARBA" id="ARBA00022741"/>
    </source>
</evidence>
<feature type="compositionally biased region" description="Low complexity" evidence="8">
    <location>
        <begin position="1204"/>
        <end position="1227"/>
    </location>
</feature>
<organism evidence="11 12">
    <name type="scientific">Phialemonium thermophilum</name>
    <dbReference type="NCBI Taxonomy" id="223376"/>
    <lineage>
        <taxon>Eukaryota</taxon>
        <taxon>Fungi</taxon>
        <taxon>Dikarya</taxon>
        <taxon>Ascomycota</taxon>
        <taxon>Pezizomycotina</taxon>
        <taxon>Sordariomycetes</taxon>
        <taxon>Sordariomycetidae</taxon>
        <taxon>Cephalothecales</taxon>
        <taxon>Cephalothecaceae</taxon>
        <taxon>Phialemonium</taxon>
    </lineage>
</organism>
<keyword evidence="4 7" id="KW-0547">Nucleotide-binding</keyword>
<name>A0ABR3WKA2_9PEZI</name>